<feature type="region of interest" description="Disordered" evidence="5">
    <location>
        <begin position="93"/>
        <end position="127"/>
    </location>
</feature>
<comment type="caution">
    <text evidence="6">The sequence shown here is derived from an EMBL/GenBank/DDBJ whole genome shotgun (WGS) entry which is preliminary data.</text>
</comment>
<gene>
    <name evidence="6" type="ORF">SEPCBS119000_001890</name>
</gene>
<dbReference type="Pfam" id="PF09805">
    <property type="entry name" value="Nop25"/>
    <property type="match status" value="1"/>
</dbReference>
<evidence type="ECO:0000256" key="2">
    <source>
        <dbReference type="ARBA" id="ARBA00007175"/>
    </source>
</evidence>
<dbReference type="PANTHER" id="PTHR14577">
    <property type="entry name" value="NUCLEOLAR PROTEIN 12"/>
    <property type="match status" value="1"/>
</dbReference>
<comment type="subcellular location">
    <subcellularLocation>
        <location evidence="1">Nucleus</location>
        <location evidence="1">Nucleolus</location>
    </subcellularLocation>
</comment>
<feature type="compositionally biased region" description="Acidic residues" evidence="5">
    <location>
        <begin position="103"/>
        <end position="126"/>
    </location>
</feature>
<evidence type="ECO:0000256" key="5">
    <source>
        <dbReference type="SAM" id="MobiDB-lite"/>
    </source>
</evidence>
<proteinExistence type="inferred from homology"/>
<dbReference type="Proteomes" id="UP001642502">
    <property type="component" value="Unassembled WGS sequence"/>
</dbReference>
<evidence type="ECO:0000256" key="1">
    <source>
        <dbReference type="ARBA" id="ARBA00004604"/>
    </source>
</evidence>
<keyword evidence="4" id="KW-0539">Nucleus</keyword>
<evidence type="ECO:0000313" key="7">
    <source>
        <dbReference type="Proteomes" id="UP001642502"/>
    </source>
</evidence>
<keyword evidence="7" id="KW-1185">Reference proteome</keyword>
<organism evidence="6 7">
    <name type="scientific">Sporothrix epigloea</name>
    <dbReference type="NCBI Taxonomy" id="1892477"/>
    <lineage>
        <taxon>Eukaryota</taxon>
        <taxon>Fungi</taxon>
        <taxon>Dikarya</taxon>
        <taxon>Ascomycota</taxon>
        <taxon>Pezizomycotina</taxon>
        <taxon>Sordariomycetes</taxon>
        <taxon>Sordariomycetidae</taxon>
        <taxon>Ophiostomatales</taxon>
        <taxon>Ophiostomataceae</taxon>
        <taxon>Sporothrix</taxon>
    </lineage>
</organism>
<protein>
    <recommendedName>
        <fullName evidence="8">Ribosomal RNA-processing protein 17</fullName>
    </recommendedName>
</protein>
<dbReference type="InterPro" id="IPR019186">
    <property type="entry name" value="Nucleolar_protein_12"/>
</dbReference>
<evidence type="ECO:0000256" key="4">
    <source>
        <dbReference type="ARBA" id="ARBA00023242"/>
    </source>
</evidence>
<evidence type="ECO:0000256" key="3">
    <source>
        <dbReference type="ARBA" id="ARBA00023054"/>
    </source>
</evidence>
<comment type="similarity">
    <text evidence="2">Belongs to the RRP17 family.</text>
</comment>
<sequence>MFITRPREKKNAMAVPPRKKRKAEFAIEEINFDNSARSDYLTGFHKRKVQRQKHAQEVASEKARQEKIAFRKELKVQRQKDVEEHVRQVNEALRQARMAGGEEVTDGEDEDGEDDDQEWAGIEDDTPAVAEFVDHEEEYIDEDKYTTVTVEAVDIDRDGMHALSGRHTSDSESSEVGSDDEGNQDKAGTKMKKHAKGDAADGKEGSKDGQKKVWPKKKKKKFRYESKTERALAKGGRKKR</sequence>
<accession>A0ABP0DEU8</accession>
<feature type="compositionally biased region" description="Basic and acidic residues" evidence="5">
    <location>
        <begin position="196"/>
        <end position="211"/>
    </location>
</feature>
<dbReference type="EMBL" id="CAWUON010000016">
    <property type="protein sequence ID" value="CAK7266171.1"/>
    <property type="molecule type" value="Genomic_DNA"/>
</dbReference>
<feature type="compositionally biased region" description="Basic and acidic residues" evidence="5">
    <location>
        <begin position="1"/>
        <end position="11"/>
    </location>
</feature>
<feature type="compositionally biased region" description="Basic residues" evidence="5">
    <location>
        <begin position="213"/>
        <end position="222"/>
    </location>
</feature>
<feature type="region of interest" description="Disordered" evidence="5">
    <location>
        <begin position="159"/>
        <end position="240"/>
    </location>
</feature>
<feature type="compositionally biased region" description="Basic and acidic residues" evidence="5">
    <location>
        <begin position="223"/>
        <end position="232"/>
    </location>
</feature>
<dbReference type="PANTHER" id="PTHR14577:SF0">
    <property type="entry name" value="NUCLEOLAR PROTEIN 12"/>
    <property type="match status" value="1"/>
</dbReference>
<name>A0ABP0DEU8_9PEZI</name>
<keyword evidence="3" id="KW-0175">Coiled coil</keyword>
<reference evidence="6 7" key="1">
    <citation type="submission" date="2024-01" db="EMBL/GenBank/DDBJ databases">
        <authorList>
            <person name="Allen C."/>
            <person name="Tagirdzhanova G."/>
        </authorList>
    </citation>
    <scope>NUCLEOTIDE SEQUENCE [LARGE SCALE GENOMIC DNA]</scope>
    <source>
        <strain evidence="6 7">CBS 119000</strain>
    </source>
</reference>
<feature type="region of interest" description="Disordered" evidence="5">
    <location>
        <begin position="1"/>
        <end position="20"/>
    </location>
</feature>
<evidence type="ECO:0000313" key="6">
    <source>
        <dbReference type="EMBL" id="CAK7266171.1"/>
    </source>
</evidence>
<evidence type="ECO:0008006" key="8">
    <source>
        <dbReference type="Google" id="ProtNLM"/>
    </source>
</evidence>